<dbReference type="InParanoid" id="E4ZPR5"/>
<sequence length="429" mass="47970">MDLYHSPSLVLETQRVSASRHRSFGLDMWHSVLSHGECVSEGNLSDVDHLAGMLELQAFLQASYPEPDQRKRDAASCKLEWSPKISREIPFQLCKSHALFRSDRNPKASMEISGFPKIASLDYYAPSGEAMLSYTDDIDITFPMGAFNQNTNDTMDSYFNADNTFDRSLTSDDMSSNYQRKQQDTFNPTLPATGISATNNPPDQQQMFNSPTFGQFNQYPFGFAYDPSSMESTDSNYFSPQTHATSRTPSLCGDAPQEAYSPTLSPTVKKEESPGSPASLSEDNTPKRPLRKRGRPRLEHSSTESKSTTPSSKGQRSVRLPHNQVERKYREGLNSELERLRKAVPTLPQSDEGGVMGQPKPSKAMVLSSAIEYIKKIESERDTLREENERLKQGQGSRSRSGGQSGQAGSGQNQNWREDRSLDEFLMDP</sequence>
<dbReference type="GO" id="GO:0046983">
    <property type="term" value="F:protein dimerization activity"/>
    <property type="evidence" value="ECO:0007669"/>
    <property type="project" value="InterPro"/>
</dbReference>
<dbReference type="Proteomes" id="UP000002668">
    <property type="component" value="Genome"/>
</dbReference>
<evidence type="ECO:0000259" key="2">
    <source>
        <dbReference type="PROSITE" id="PS50888"/>
    </source>
</evidence>
<dbReference type="InterPro" id="IPR052099">
    <property type="entry name" value="Regulatory_TF_Diverse"/>
</dbReference>
<feature type="region of interest" description="Disordered" evidence="1">
    <location>
        <begin position="382"/>
        <end position="429"/>
    </location>
</feature>
<feature type="compositionally biased region" description="Low complexity" evidence="1">
    <location>
        <begin position="304"/>
        <end position="313"/>
    </location>
</feature>
<dbReference type="PANTHER" id="PTHR47336:SF2">
    <property type="entry name" value="TRANSCRIPTION FACTOR HMS1-RELATED"/>
    <property type="match status" value="1"/>
</dbReference>
<reference evidence="4" key="1">
    <citation type="journal article" date="2011" name="Nat. Commun.">
        <title>Effector diversification within compartments of the Leptosphaeria maculans genome affected by Repeat-Induced Point mutations.</title>
        <authorList>
            <person name="Rouxel T."/>
            <person name="Grandaubert J."/>
            <person name="Hane J.K."/>
            <person name="Hoede C."/>
            <person name="van de Wouw A.P."/>
            <person name="Couloux A."/>
            <person name="Dominguez V."/>
            <person name="Anthouard V."/>
            <person name="Bally P."/>
            <person name="Bourras S."/>
            <person name="Cozijnsen A.J."/>
            <person name="Ciuffetti L.M."/>
            <person name="Degrave A."/>
            <person name="Dilmaghani A."/>
            <person name="Duret L."/>
            <person name="Fudal I."/>
            <person name="Goodwin S.B."/>
            <person name="Gout L."/>
            <person name="Glaser N."/>
            <person name="Linglin J."/>
            <person name="Kema G.H.J."/>
            <person name="Lapalu N."/>
            <person name="Lawrence C.B."/>
            <person name="May K."/>
            <person name="Meyer M."/>
            <person name="Ollivier B."/>
            <person name="Poulain J."/>
            <person name="Schoch C.L."/>
            <person name="Simon A."/>
            <person name="Spatafora J.W."/>
            <person name="Stachowiak A."/>
            <person name="Turgeon B.G."/>
            <person name="Tyler B.M."/>
            <person name="Vincent D."/>
            <person name="Weissenbach J."/>
            <person name="Amselem J."/>
            <person name="Quesneville H."/>
            <person name="Oliver R.P."/>
            <person name="Wincker P."/>
            <person name="Balesdent M.-H."/>
            <person name="Howlett B.J."/>
        </authorList>
    </citation>
    <scope>NUCLEOTIDE SEQUENCE [LARGE SCALE GENOMIC DNA]</scope>
    <source>
        <strain evidence="4">JN3 / isolate v23.1.3 / race Av1-4-5-6-7-8</strain>
    </source>
</reference>
<gene>
    <name evidence="3" type="ORF">LEMA_P043510.1</name>
</gene>
<feature type="region of interest" description="Disordered" evidence="1">
    <location>
        <begin position="225"/>
        <end position="363"/>
    </location>
</feature>
<dbReference type="eggNOG" id="KOG2588">
    <property type="taxonomic scope" value="Eukaryota"/>
</dbReference>
<organism evidence="4">
    <name type="scientific">Leptosphaeria maculans (strain JN3 / isolate v23.1.3 / race Av1-4-5-6-7-8)</name>
    <name type="common">Blackleg fungus</name>
    <name type="synonym">Phoma lingam</name>
    <dbReference type="NCBI Taxonomy" id="985895"/>
    <lineage>
        <taxon>Eukaryota</taxon>
        <taxon>Fungi</taxon>
        <taxon>Dikarya</taxon>
        <taxon>Ascomycota</taxon>
        <taxon>Pezizomycotina</taxon>
        <taxon>Dothideomycetes</taxon>
        <taxon>Pleosporomycetidae</taxon>
        <taxon>Pleosporales</taxon>
        <taxon>Pleosporineae</taxon>
        <taxon>Leptosphaeriaceae</taxon>
        <taxon>Plenodomus</taxon>
        <taxon>Plenodomus lingam/Leptosphaeria maculans species complex</taxon>
    </lineage>
</organism>
<evidence type="ECO:0000313" key="3">
    <source>
        <dbReference type="EMBL" id="CBX93450.1"/>
    </source>
</evidence>
<evidence type="ECO:0000256" key="1">
    <source>
        <dbReference type="SAM" id="MobiDB-lite"/>
    </source>
</evidence>
<dbReference type="InterPro" id="IPR036638">
    <property type="entry name" value="HLH_DNA-bd_sf"/>
</dbReference>
<keyword evidence="4" id="KW-1185">Reference proteome</keyword>
<dbReference type="HOGENOM" id="CLU_639462_0_0_1"/>
<dbReference type="Pfam" id="PF00010">
    <property type="entry name" value="HLH"/>
    <property type="match status" value="1"/>
</dbReference>
<dbReference type="OrthoDB" id="2133190at2759"/>
<proteinExistence type="predicted"/>
<dbReference type="VEuPathDB" id="FungiDB:LEMA_P043510.1"/>
<dbReference type="PROSITE" id="PS50888">
    <property type="entry name" value="BHLH"/>
    <property type="match status" value="1"/>
</dbReference>
<dbReference type="EMBL" id="FP929105">
    <property type="protein sequence ID" value="CBX93450.1"/>
    <property type="molecule type" value="Genomic_DNA"/>
</dbReference>
<dbReference type="Gene3D" id="4.10.280.10">
    <property type="entry name" value="Helix-loop-helix DNA-binding domain"/>
    <property type="match status" value="1"/>
</dbReference>
<evidence type="ECO:0000313" key="4">
    <source>
        <dbReference type="Proteomes" id="UP000002668"/>
    </source>
</evidence>
<dbReference type="PANTHER" id="PTHR47336">
    <property type="entry name" value="TRANSCRIPTION FACTOR HMS1-RELATED"/>
    <property type="match status" value="1"/>
</dbReference>
<dbReference type="GeneID" id="13282698"/>
<feature type="region of interest" description="Disordered" evidence="1">
    <location>
        <begin position="170"/>
        <end position="213"/>
    </location>
</feature>
<dbReference type="SUPFAM" id="SSF47459">
    <property type="entry name" value="HLH, helix-loop-helix DNA-binding domain"/>
    <property type="match status" value="1"/>
</dbReference>
<feature type="domain" description="BHLH" evidence="2">
    <location>
        <begin position="317"/>
        <end position="377"/>
    </location>
</feature>
<dbReference type="STRING" id="985895.E4ZPR5"/>
<dbReference type="InterPro" id="IPR011598">
    <property type="entry name" value="bHLH_dom"/>
</dbReference>
<dbReference type="AlphaFoldDB" id="E4ZPR5"/>
<feature type="compositionally biased region" description="Basic and acidic residues" evidence="1">
    <location>
        <begin position="382"/>
        <end position="392"/>
    </location>
</feature>
<dbReference type="SMART" id="SM00353">
    <property type="entry name" value="HLH"/>
    <property type="match status" value="1"/>
</dbReference>
<dbReference type="CDD" id="cd11395">
    <property type="entry name" value="bHLHzip_SREBP_like"/>
    <property type="match status" value="1"/>
</dbReference>
<feature type="compositionally biased region" description="Polar residues" evidence="1">
    <location>
        <begin position="229"/>
        <end position="249"/>
    </location>
</feature>
<feature type="compositionally biased region" description="Basic and acidic residues" evidence="1">
    <location>
        <begin position="324"/>
        <end position="341"/>
    </location>
</feature>
<dbReference type="FunCoup" id="E4ZPR5">
    <property type="interactions" value="2437"/>
</dbReference>
<accession>E4ZPR5</accession>
<feature type="compositionally biased region" description="Low complexity" evidence="1">
    <location>
        <begin position="393"/>
        <end position="402"/>
    </location>
</feature>
<protein>
    <recommendedName>
        <fullName evidence="2">BHLH domain-containing protein</fullName>
    </recommendedName>
</protein>
<name>E4ZPR5_LEPMJ</name>